<dbReference type="InterPro" id="IPR037066">
    <property type="entry name" value="Plug_dom_sf"/>
</dbReference>
<sequence length="1027" mass="111155">MKKIYILLMVVFTLCGINQLAAQDRQITGRVLSASDGTPVIGASVVVKGTTVGTNTDADGNYSIAAPATGGTLVVSFIGFTAQEVPINGRSNINVSLKPDVQLLNEVVVTAFGREQEKKSLGYAVQEVGAEEIARTQNPNVVNALQGRVAGVQVLGTGGTPGAGSRIQIRGINSLNPGANNQPLFVVDGIPISNETIAGNQLPSAGSNAVNSSEQFAFTNRAADINPEDVESMTVLKGAAATALYGLRAANGVIIITTKKGKAGATTVNFSSNFGIDNINKTPRYQTRYREGLSGRLRWTAAGAPNRFQTFGPPITDEPFYDNFKDFFQTGTRFDNNLSVSGGSDKATFHTSLSHFNQEGIVPNSDWARTTVKLGGAVNVSPKFGITGSVSYSQSGGNKAASGDKGIMSALTYHTTTFDVNDYMNPDGTMKVYSPGVIDNPRYLAEHSTLKDDVNRVLGNVGLNYDFTHWLKFSYKIGADVYSDNRQRLVPGPIFQGAPTLDIAAGTGGFLVEERVNYREITSNAFLTAEHDFSEDLRGSLMIGNSVENQYSDILNTRGERFTVPLFYHLSNTANIFTSNGISERRLIGAFFDAKLDYKNMLFLNVTGRNDWTSTLPKENRSFFYPSVSTSFIFTEPLNLSDNKILNYGKIRASWAEVGKDTQPYRVGTYYGAASGFPFGNRNGFVVSTNQGDPNLRPETTSSIEFGTELQFLQGRISVDATYYRSNSSDQILAIPTSVTSGITNYTSNAGEIQNTGIELLVSGTPVKTNDFTWEVVVNWSRNRSEVLSINEAVSEIIFQDDRIMNKLVVGGSAGDLYGRVFQRNEQGQLIIGTNGLPILSPAAPLVKVGNALPDWQGGITNVITWKGLTLSALIDIRQGGDVYDVSMRNRIRNGIDIRTENRYQQLIFKGVNANGEPNTIPVILDEAFYRNGGSYNDAADVLLQDASWVRLRNAQLSYTLPGSLIGKTPFKSARVSLTGNNLFLITPFEGFDPETPTYGSGSNALGYTGYGIPAVRSYAFGLNITL</sequence>
<dbReference type="InterPro" id="IPR039426">
    <property type="entry name" value="TonB-dep_rcpt-like"/>
</dbReference>
<dbReference type="InterPro" id="IPR012910">
    <property type="entry name" value="Plug_dom"/>
</dbReference>
<evidence type="ECO:0000313" key="13">
    <source>
        <dbReference type="EMBL" id="MFC6996986.1"/>
    </source>
</evidence>
<evidence type="ECO:0000256" key="3">
    <source>
        <dbReference type="ARBA" id="ARBA00022452"/>
    </source>
</evidence>
<name>A0ABW2DL20_9BACT</name>
<dbReference type="Proteomes" id="UP001596405">
    <property type="component" value="Unassembled WGS sequence"/>
</dbReference>
<organism evidence="13 14">
    <name type="scientific">Rufibacter roseus</name>
    <dbReference type="NCBI Taxonomy" id="1567108"/>
    <lineage>
        <taxon>Bacteria</taxon>
        <taxon>Pseudomonadati</taxon>
        <taxon>Bacteroidota</taxon>
        <taxon>Cytophagia</taxon>
        <taxon>Cytophagales</taxon>
        <taxon>Hymenobacteraceae</taxon>
        <taxon>Rufibacter</taxon>
    </lineage>
</organism>
<dbReference type="RefSeq" id="WP_066623218.1">
    <property type="nucleotide sequence ID" value="NZ_JBHSYQ010000003.1"/>
</dbReference>
<dbReference type="InterPro" id="IPR036942">
    <property type="entry name" value="Beta-barrel_TonB_sf"/>
</dbReference>
<keyword evidence="7 8" id="KW-0998">Cell outer membrane</keyword>
<feature type="domain" description="TonB-dependent receptor-like beta-barrel" evidence="11">
    <location>
        <begin position="410"/>
        <end position="983"/>
    </location>
</feature>
<feature type="signal peptide" evidence="10">
    <location>
        <begin position="1"/>
        <end position="22"/>
    </location>
</feature>
<dbReference type="Pfam" id="PF13715">
    <property type="entry name" value="CarbopepD_reg_2"/>
    <property type="match status" value="1"/>
</dbReference>
<evidence type="ECO:0000259" key="11">
    <source>
        <dbReference type="Pfam" id="PF00593"/>
    </source>
</evidence>
<dbReference type="PROSITE" id="PS52016">
    <property type="entry name" value="TONB_DEPENDENT_REC_3"/>
    <property type="match status" value="1"/>
</dbReference>
<evidence type="ECO:0000313" key="14">
    <source>
        <dbReference type="Proteomes" id="UP001596405"/>
    </source>
</evidence>
<evidence type="ECO:0000256" key="7">
    <source>
        <dbReference type="ARBA" id="ARBA00023237"/>
    </source>
</evidence>
<accession>A0ABW2DL20</accession>
<evidence type="ECO:0000256" key="1">
    <source>
        <dbReference type="ARBA" id="ARBA00004571"/>
    </source>
</evidence>
<dbReference type="SUPFAM" id="SSF56935">
    <property type="entry name" value="Porins"/>
    <property type="match status" value="1"/>
</dbReference>
<evidence type="ECO:0000256" key="5">
    <source>
        <dbReference type="ARBA" id="ARBA00023077"/>
    </source>
</evidence>
<dbReference type="Gene3D" id="2.170.130.10">
    <property type="entry name" value="TonB-dependent receptor, plug domain"/>
    <property type="match status" value="1"/>
</dbReference>
<gene>
    <name evidence="13" type="ORF">ACFQHR_05080</name>
</gene>
<dbReference type="InterPro" id="IPR023997">
    <property type="entry name" value="TonB-dep_OMP_SusC/RagA_CS"/>
</dbReference>
<evidence type="ECO:0000259" key="12">
    <source>
        <dbReference type="Pfam" id="PF07715"/>
    </source>
</evidence>
<dbReference type="InterPro" id="IPR023996">
    <property type="entry name" value="TonB-dep_OMP_SusC/RagA"/>
</dbReference>
<proteinExistence type="inferred from homology"/>
<keyword evidence="14" id="KW-1185">Reference proteome</keyword>
<comment type="caution">
    <text evidence="13">The sequence shown here is derived from an EMBL/GenBank/DDBJ whole genome shotgun (WGS) entry which is preliminary data.</text>
</comment>
<dbReference type="NCBIfam" id="TIGR04056">
    <property type="entry name" value="OMP_RagA_SusC"/>
    <property type="match status" value="1"/>
</dbReference>
<dbReference type="Gene3D" id="2.60.40.1120">
    <property type="entry name" value="Carboxypeptidase-like, regulatory domain"/>
    <property type="match status" value="1"/>
</dbReference>
<keyword evidence="4 8" id="KW-0812">Transmembrane</keyword>
<dbReference type="EMBL" id="JBHSYQ010000003">
    <property type="protein sequence ID" value="MFC6996986.1"/>
    <property type="molecule type" value="Genomic_DNA"/>
</dbReference>
<keyword evidence="10" id="KW-0732">Signal</keyword>
<feature type="domain" description="TonB-dependent receptor plug" evidence="12">
    <location>
        <begin position="118"/>
        <end position="253"/>
    </location>
</feature>
<keyword evidence="6 8" id="KW-0472">Membrane</keyword>
<feature type="chain" id="PRO_5046872253" evidence="10">
    <location>
        <begin position="23"/>
        <end position="1027"/>
    </location>
</feature>
<comment type="subcellular location">
    <subcellularLocation>
        <location evidence="1 8">Cell outer membrane</location>
        <topology evidence="1 8">Multi-pass membrane protein</topology>
    </subcellularLocation>
</comment>
<dbReference type="Pfam" id="PF00593">
    <property type="entry name" value="TonB_dep_Rec_b-barrel"/>
    <property type="match status" value="1"/>
</dbReference>
<dbReference type="InterPro" id="IPR000531">
    <property type="entry name" value="Beta-barrel_TonB"/>
</dbReference>
<protein>
    <submittedName>
        <fullName evidence="13">SusC/RagA family TonB-linked outer membrane protein</fullName>
    </submittedName>
</protein>
<keyword evidence="3 8" id="KW-1134">Transmembrane beta strand</keyword>
<dbReference type="SUPFAM" id="SSF49464">
    <property type="entry name" value="Carboxypeptidase regulatory domain-like"/>
    <property type="match status" value="1"/>
</dbReference>
<dbReference type="Gene3D" id="2.40.170.20">
    <property type="entry name" value="TonB-dependent receptor, beta-barrel domain"/>
    <property type="match status" value="1"/>
</dbReference>
<evidence type="ECO:0000256" key="6">
    <source>
        <dbReference type="ARBA" id="ARBA00023136"/>
    </source>
</evidence>
<evidence type="ECO:0000256" key="10">
    <source>
        <dbReference type="SAM" id="SignalP"/>
    </source>
</evidence>
<evidence type="ECO:0000256" key="2">
    <source>
        <dbReference type="ARBA" id="ARBA00022448"/>
    </source>
</evidence>
<reference evidence="14" key="1">
    <citation type="journal article" date="2019" name="Int. J. Syst. Evol. Microbiol.">
        <title>The Global Catalogue of Microorganisms (GCM) 10K type strain sequencing project: providing services to taxonomists for standard genome sequencing and annotation.</title>
        <authorList>
            <consortium name="The Broad Institute Genomics Platform"/>
            <consortium name="The Broad Institute Genome Sequencing Center for Infectious Disease"/>
            <person name="Wu L."/>
            <person name="Ma J."/>
        </authorList>
    </citation>
    <scope>NUCLEOTIDE SEQUENCE [LARGE SCALE GENOMIC DNA]</scope>
    <source>
        <strain evidence="14">CGMCC 4.7393</strain>
    </source>
</reference>
<evidence type="ECO:0000256" key="4">
    <source>
        <dbReference type="ARBA" id="ARBA00022692"/>
    </source>
</evidence>
<dbReference type="Pfam" id="PF07715">
    <property type="entry name" value="Plug"/>
    <property type="match status" value="1"/>
</dbReference>
<evidence type="ECO:0000256" key="8">
    <source>
        <dbReference type="PROSITE-ProRule" id="PRU01360"/>
    </source>
</evidence>
<keyword evidence="5 9" id="KW-0798">TonB box</keyword>
<dbReference type="InterPro" id="IPR008969">
    <property type="entry name" value="CarboxyPept-like_regulatory"/>
</dbReference>
<comment type="similarity">
    <text evidence="8 9">Belongs to the TonB-dependent receptor family.</text>
</comment>
<dbReference type="NCBIfam" id="TIGR04057">
    <property type="entry name" value="SusC_RagA_signa"/>
    <property type="match status" value="1"/>
</dbReference>
<evidence type="ECO:0000256" key="9">
    <source>
        <dbReference type="RuleBase" id="RU003357"/>
    </source>
</evidence>
<keyword evidence="2 8" id="KW-0813">Transport</keyword>